<dbReference type="InterPro" id="IPR013196">
    <property type="entry name" value="HTH_11"/>
</dbReference>
<name>A0A9D2TJ91_9FIRM</name>
<dbReference type="InterPro" id="IPR036388">
    <property type="entry name" value="WH-like_DNA-bd_sf"/>
</dbReference>
<keyword evidence="1" id="KW-0479">Metal-binding</keyword>
<feature type="binding site" evidence="1">
    <location>
        <position position="139"/>
    </location>
    <ligand>
        <name>Ni(2+)</name>
        <dbReference type="ChEBI" id="CHEBI:49786"/>
    </ligand>
</feature>
<dbReference type="Pfam" id="PF08279">
    <property type="entry name" value="HTH_11"/>
    <property type="match status" value="1"/>
</dbReference>
<evidence type="ECO:0000256" key="1">
    <source>
        <dbReference type="PIRSR" id="PIRSR037847-1"/>
    </source>
</evidence>
<organism evidence="4 5">
    <name type="scientific">Candidatus Ruthenibacterium merdavium</name>
    <dbReference type="NCBI Taxonomy" id="2838752"/>
    <lineage>
        <taxon>Bacteria</taxon>
        <taxon>Bacillati</taxon>
        <taxon>Bacillota</taxon>
        <taxon>Clostridia</taxon>
        <taxon>Eubacteriales</taxon>
        <taxon>Oscillospiraceae</taxon>
        <taxon>Ruthenibacterium</taxon>
    </lineage>
</organism>
<reference evidence="4" key="1">
    <citation type="journal article" date="2021" name="PeerJ">
        <title>Extensive microbial diversity within the chicken gut microbiome revealed by metagenomics and culture.</title>
        <authorList>
            <person name="Gilroy R."/>
            <person name="Ravi A."/>
            <person name="Getino M."/>
            <person name="Pursley I."/>
            <person name="Horton D.L."/>
            <person name="Alikhan N.F."/>
            <person name="Baker D."/>
            <person name="Gharbi K."/>
            <person name="Hall N."/>
            <person name="Watson M."/>
            <person name="Adriaenssens E.M."/>
            <person name="Foster-Nyarko E."/>
            <person name="Jarju S."/>
            <person name="Secka A."/>
            <person name="Antonio M."/>
            <person name="Oren A."/>
            <person name="Chaudhuri R.R."/>
            <person name="La Ragione R."/>
            <person name="Hildebrand F."/>
            <person name="Pallen M.J."/>
        </authorList>
    </citation>
    <scope>NUCLEOTIDE SEQUENCE</scope>
    <source>
        <strain evidence="4">5933</strain>
    </source>
</reference>
<dbReference type="GO" id="GO:0046872">
    <property type="term" value="F:metal ion binding"/>
    <property type="evidence" value="ECO:0007669"/>
    <property type="project" value="UniProtKB-KW"/>
</dbReference>
<dbReference type="PANTHER" id="PTHR40068:SF1">
    <property type="entry name" value="TRANSCRIPTION REPRESSOR NIAR-RELATED"/>
    <property type="match status" value="1"/>
</dbReference>
<feature type="binding site" evidence="1">
    <location>
        <position position="82"/>
    </location>
    <ligand>
        <name>Ni(2+)</name>
        <dbReference type="ChEBI" id="CHEBI:49786"/>
    </ligand>
</feature>
<gene>
    <name evidence="4" type="ORF">H9698_06135</name>
</gene>
<feature type="binding site" evidence="1">
    <location>
        <position position="141"/>
    </location>
    <ligand>
        <name>Ni(2+)</name>
        <dbReference type="ChEBI" id="CHEBI:49786"/>
    </ligand>
</feature>
<dbReference type="Gene3D" id="3.30.1340.20">
    <property type="entry name" value="3H domain"/>
    <property type="match status" value="1"/>
</dbReference>
<evidence type="ECO:0000259" key="3">
    <source>
        <dbReference type="Pfam" id="PF08279"/>
    </source>
</evidence>
<keyword evidence="1" id="KW-0533">Nickel</keyword>
<evidence type="ECO:0000313" key="4">
    <source>
        <dbReference type="EMBL" id="HJC72355.1"/>
    </source>
</evidence>
<dbReference type="Pfam" id="PF02829">
    <property type="entry name" value="3H"/>
    <property type="match status" value="1"/>
</dbReference>
<dbReference type="SUPFAM" id="SSF46785">
    <property type="entry name" value="Winged helix' DNA-binding domain"/>
    <property type="match status" value="1"/>
</dbReference>
<dbReference type="InterPro" id="IPR036390">
    <property type="entry name" value="WH_DNA-bd_sf"/>
</dbReference>
<evidence type="ECO:0000313" key="5">
    <source>
        <dbReference type="Proteomes" id="UP000823918"/>
    </source>
</evidence>
<reference evidence="4" key="2">
    <citation type="submission" date="2021-04" db="EMBL/GenBank/DDBJ databases">
        <authorList>
            <person name="Gilroy R."/>
        </authorList>
    </citation>
    <scope>NUCLEOTIDE SEQUENCE</scope>
    <source>
        <strain evidence="4">5933</strain>
    </source>
</reference>
<dbReference type="InterPro" id="IPR004173">
    <property type="entry name" value="3H_domain"/>
</dbReference>
<accession>A0A9D2TJ91</accession>
<feature type="domain" description="3H" evidence="2">
    <location>
        <begin position="70"/>
        <end position="164"/>
    </location>
</feature>
<dbReference type="Gene3D" id="1.10.10.10">
    <property type="entry name" value="Winged helix-like DNA-binding domain superfamily/Winged helix DNA-binding domain"/>
    <property type="match status" value="1"/>
</dbReference>
<comment type="caution">
    <text evidence="4">The sequence shown here is derived from an EMBL/GenBank/DDBJ whole genome shotgun (WGS) entry which is preliminary data.</text>
</comment>
<dbReference type="Proteomes" id="UP000823918">
    <property type="component" value="Unassembled WGS sequence"/>
</dbReference>
<dbReference type="EMBL" id="DWWA01000029">
    <property type="protein sequence ID" value="HJC72355.1"/>
    <property type="molecule type" value="Genomic_DNA"/>
</dbReference>
<dbReference type="PANTHER" id="PTHR40068">
    <property type="entry name" value="TRANSCRIPTION REPRESSOR NIAR-RELATED"/>
    <property type="match status" value="1"/>
</dbReference>
<proteinExistence type="predicted"/>
<feature type="domain" description="Helix-turn-helix type 11" evidence="3">
    <location>
        <begin position="6"/>
        <end position="58"/>
    </location>
</feature>
<dbReference type="AlphaFoldDB" id="A0A9D2TJ91"/>
<feature type="binding site" evidence="1">
    <location>
        <position position="74"/>
    </location>
    <ligand>
        <name>Ni(2+)</name>
        <dbReference type="ChEBI" id="CHEBI:49786"/>
    </ligand>
</feature>
<dbReference type="InterPro" id="IPR026043">
    <property type="entry name" value="NadR"/>
</dbReference>
<protein>
    <submittedName>
        <fullName evidence="4">Transcription repressor NadR</fullName>
    </submittedName>
</protein>
<evidence type="ECO:0000259" key="2">
    <source>
        <dbReference type="Pfam" id="PF02829"/>
    </source>
</evidence>
<dbReference type="SUPFAM" id="SSF75500">
    <property type="entry name" value="Putative transcriptional regulator TM1602, C-terminal domain"/>
    <property type="match status" value="1"/>
</dbReference>
<dbReference type="PIRSF" id="PIRSF037847">
    <property type="entry name" value="NiaR"/>
    <property type="match status" value="1"/>
</dbReference>
<dbReference type="InterPro" id="IPR035922">
    <property type="entry name" value="3H_dom_sf"/>
</dbReference>
<sequence>MEAAERREWILKELSAQSAPQSASKLARQLGVSRQIVVGDVAILRAGGHPVQATPRGYVLQTPPTGSLAVASHHEAQQVLEELYTIVDCGCGVLDVTVEHPVYGELCAPLQIFSRAEADEFVQKLKDTQPLCCLTDGVHLHRLQCPTPSHEARVLKALEEKGFLQK</sequence>